<name>Q1PYK1_KUEST</name>
<reference evidence="8" key="2">
    <citation type="submission" date="2006-01" db="EMBL/GenBank/DDBJ databases">
        <authorList>
            <person name="Genoscope"/>
        </authorList>
    </citation>
    <scope>NUCLEOTIDE SEQUENCE</scope>
</reference>
<dbReference type="RefSeq" id="WP_099324440.1">
    <property type="nucleotide sequence ID" value="NZ_CP049055.1"/>
</dbReference>
<dbReference type="OrthoDB" id="9792068at2"/>
<keyword evidence="8" id="KW-0966">Cell projection</keyword>
<comment type="function">
    <text evidence="5 6">Structural component of flagellum, the bacterial motility apparatus. Part of the rod structure of flagellar basal body.</text>
</comment>
<sequence length="125" mass="13829">MNIGLDKTFGLLENMLDVSSLRHKVVANNIANVNTPGYKKMVVNFEGELEKAIQSSSQKNFNKFEPKVVISEDVVDGTLRNDGNTVDMEKEVATLLKNTGFYKIYSQLLAKKFDLVKAAIDGSKG</sequence>
<evidence type="ECO:0000256" key="1">
    <source>
        <dbReference type="ARBA" id="ARBA00004117"/>
    </source>
</evidence>
<gene>
    <name evidence="8" type="primary">flgB</name>
    <name evidence="9" type="ORF">KsCSTR_10980</name>
    <name evidence="10" type="ORF">KSMBR1_1150</name>
    <name evidence="8" type="ORF">kustd1420</name>
</gene>
<dbReference type="Proteomes" id="UP000501926">
    <property type="component" value="Chromosome"/>
</dbReference>
<feature type="domain" description="Flagellar basal body rod protein N-terminal" evidence="7">
    <location>
        <begin position="23"/>
        <end position="39"/>
    </location>
</feature>
<accession>Q1PYK1</accession>
<dbReference type="Pfam" id="PF00460">
    <property type="entry name" value="Flg_bb_rod"/>
    <property type="match status" value="1"/>
</dbReference>
<evidence type="ECO:0000256" key="5">
    <source>
        <dbReference type="ARBA" id="ARBA00024934"/>
    </source>
</evidence>
<keyword evidence="8" id="KW-0282">Flagellum</keyword>
<dbReference type="GO" id="GO:0030694">
    <property type="term" value="C:bacterial-type flagellum basal body, rod"/>
    <property type="evidence" value="ECO:0007669"/>
    <property type="project" value="InterPro"/>
</dbReference>
<evidence type="ECO:0000256" key="4">
    <source>
        <dbReference type="ARBA" id="ARBA00023143"/>
    </source>
</evidence>
<keyword evidence="11" id="KW-1185">Reference proteome</keyword>
<dbReference type="InterPro" id="IPR001444">
    <property type="entry name" value="Flag_bb_rod_N"/>
</dbReference>
<comment type="similarity">
    <text evidence="2 6">Belongs to the flagella basal body rod proteins family.</text>
</comment>
<keyword evidence="8" id="KW-0969">Cilium</keyword>
<proteinExistence type="inferred from homology"/>
<reference evidence="11" key="3">
    <citation type="submission" date="2017-10" db="EMBL/GenBank/DDBJ databases">
        <authorList>
            <person name="Frank J."/>
        </authorList>
    </citation>
    <scope>NUCLEOTIDE SEQUENCE [LARGE SCALE GENOMIC DNA]</scope>
</reference>
<dbReference type="NCBIfam" id="TIGR01396">
    <property type="entry name" value="FlgB"/>
    <property type="match status" value="1"/>
</dbReference>
<evidence type="ECO:0000313" key="12">
    <source>
        <dbReference type="Proteomes" id="UP000501926"/>
    </source>
</evidence>
<evidence type="ECO:0000313" key="9">
    <source>
        <dbReference type="EMBL" id="QII10477.1"/>
    </source>
</evidence>
<dbReference type="AlphaFoldDB" id="Q1PYK1"/>
<reference evidence="10" key="4">
    <citation type="submission" date="2017-10" db="EMBL/GenBank/DDBJ databases">
        <authorList>
            <person name="Banno H."/>
            <person name="Chua N.-H."/>
        </authorList>
    </citation>
    <scope>NUCLEOTIDE SEQUENCE [LARGE SCALE GENOMIC DNA]</scope>
    <source>
        <strain evidence="10">Kuenenia_mbr1_ru-nijmegen</strain>
    </source>
</reference>
<keyword evidence="4 6" id="KW-0975">Bacterial flagellum</keyword>
<organism evidence="8">
    <name type="scientific">Kuenenia stuttgartiensis</name>
    <dbReference type="NCBI Taxonomy" id="174633"/>
    <lineage>
        <taxon>Bacteria</taxon>
        <taxon>Pseudomonadati</taxon>
        <taxon>Planctomycetota</taxon>
        <taxon>Candidatus Brocadiia</taxon>
        <taxon>Candidatus Brocadiales</taxon>
        <taxon>Candidatus Brocadiaceae</taxon>
        <taxon>Candidatus Kuenenia</taxon>
    </lineage>
</organism>
<evidence type="ECO:0000259" key="7">
    <source>
        <dbReference type="Pfam" id="PF00460"/>
    </source>
</evidence>
<dbReference type="PIRSF" id="PIRSF002889">
    <property type="entry name" value="Rod_FlgB"/>
    <property type="match status" value="1"/>
</dbReference>
<reference evidence="9 12" key="5">
    <citation type="submission" date="2020-02" db="EMBL/GenBank/DDBJ databases">
        <title>Newly sequenced genome of strain CSTR1 showed variability in Candidatus Kuenenia stuttgartiensis genomes.</title>
        <authorList>
            <person name="Ding C."/>
            <person name="Adrian L."/>
        </authorList>
    </citation>
    <scope>NUCLEOTIDE SEQUENCE [LARGE SCALE GENOMIC DNA]</scope>
    <source>
        <strain evidence="9 12">CSTR1</strain>
    </source>
</reference>
<dbReference type="EMBL" id="LT934425">
    <property type="protein sequence ID" value="SOH03653.1"/>
    <property type="molecule type" value="Genomic_DNA"/>
</dbReference>
<reference evidence="8" key="1">
    <citation type="journal article" date="2006" name="Nature">
        <title>Deciphering the evolution and metabolism of an anammox bacterium from a community genome.</title>
        <authorList>
            <person name="Strous M."/>
            <person name="Pelletier E."/>
            <person name="Mangenot S."/>
            <person name="Rattei T."/>
            <person name="Lehner A."/>
            <person name="Taylor M.W."/>
            <person name="Horn M."/>
            <person name="Daims H."/>
            <person name="Bartol-Mavel D."/>
            <person name="Wincker P."/>
            <person name="Barbe V."/>
            <person name="Fonknechten N."/>
            <person name="Vallenet D."/>
            <person name="Segurens B."/>
            <person name="Schenowitz-Truong C."/>
            <person name="Medigue C."/>
            <person name="Collingro A."/>
            <person name="Snel B."/>
            <person name="Dutilh B.E."/>
            <person name="OpDenCamp H.J.M."/>
            <person name="vanDerDrift C."/>
            <person name="Cirpus I."/>
            <person name="vanDePas-Schoonen K.T."/>
            <person name="Harhangi H.R."/>
            <person name="vanNiftrik L."/>
            <person name="Schmid M."/>
            <person name="Keltjens J."/>
            <person name="vanDeVossenberg J."/>
            <person name="Kartal B."/>
            <person name="Meier H."/>
            <person name="Frishman D."/>
            <person name="Huynen M.A."/>
            <person name="Mewes H."/>
            <person name="Weissenbach J."/>
            <person name="Jetten M.S.M."/>
            <person name="Wagner M."/>
            <person name="LePaslier D."/>
        </authorList>
    </citation>
    <scope>NUCLEOTIDE SEQUENCE</scope>
</reference>
<evidence type="ECO:0000313" key="8">
    <source>
        <dbReference type="EMBL" id="CAJ72165.1"/>
    </source>
</evidence>
<evidence type="ECO:0000313" key="10">
    <source>
        <dbReference type="EMBL" id="SOH03653.1"/>
    </source>
</evidence>
<evidence type="ECO:0000313" key="11">
    <source>
        <dbReference type="Proteomes" id="UP000221734"/>
    </source>
</evidence>
<dbReference type="KEGG" id="kst:KSMBR1_1150"/>
<dbReference type="Proteomes" id="UP000221734">
    <property type="component" value="Chromosome Kuenenia_stuttgartiensis_MBR1"/>
</dbReference>
<comment type="subunit">
    <text evidence="6">The basal body constitutes a major portion of the flagellar organelle and consists of a number of rings mounted on a central rod.</text>
</comment>
<dbReference type="EMBL" id="CP049055">
    <property type="protein sequence ID" value="QII10477.1"/>
    <property type="molecule type" value="Genomic_DNA"/>
</dbReference>
<evidence type="ECO:0000256" key="2">
    <source>
        <dbReference type="ARBA" id="ARBA00009677"/>
    </source>
</evidence>
<dbReference type="GO" id="GO:0071973">
    <property type="term" value="P:bacterial-type flagellum-dependent cell motility"/>
    <property type="evidence" value="ECO:0007669"/>
    <property type="project" value="InterPro"/>
</dbReference>
<dbReference type="EMBL" id="CT573072">
    <property type="protein sequence ID" value="CAJ72165.1"/>
    <property type="molecule type" value="Genomic_DNA"/>
</dbReference>
<evidence type="ECO:0000256" key="3">
    <source>
        <dbReference type="ARBA" id="ARBA00014376"/>
    </source>
</evidence>
<dbReference type="InterPro" id="IPR006300">
    <property type="entry name" value="FlgB"/>
</dbReference>
<protein>
    <recommendedName>
        <fullName evidence="3 6">Flagellar basal body rod protein FlgB</fullName>
    </recommendedName>
</protein>
<evidence type="ECO:0000256" key="6">
    <source>
        <dbReference type="PIRNR" id="PIRNR002889"/>
    </source>
</evidence>
<comment type="subcellular location">
    <subcellularLocation>
        <location evidence="1 6">Bacterial flagellum basal body</location>
    </subcellularLocation>
</comment>